<gene>
    <name evidence="2" type="ORF">SNAT2548_LOCUS6710</name>
</gene>
<keyword evidence="3" id="KW-1185">Reference proteome</keyword>
<dbReference type="OrthoDB" id="422957at2759"/>
<feature type="transmembrane region" description="Helical" evidence="1">
    <location>
        <begin position="32"/>
        <end position="55"/>
    </location>
</feature>
<feature type="transmembrane region" description="Helical" evidence="1">
    <location>
        <begin position="277"/>
        <end position="294"/>
    </location>
</feature>
<evidence type="ECO:0000313" key="2">
    <source>
        <dbReference type="EMBL" id="CAE7207506.1"/>
    </source>
</evidence>
<dbReference type="EMBL" id="CAJNDS010000447">
    <property type="protein sequence ID" value="CAE7207506.1"/>
    <property type="molecule type" value="Genomic_DNA"/>
</dbReference>
<evidence type="ECO:0000256" key="1">
    <source>
        <dbReference type="SAM" id="Phobius"/>
    </source>
</evidence>
<sequence length="630" mass="68846">MGKEGWSPHLGRGYEFTCCPGERTSMCGEDTYAGVLSVCLLVVGFLGAAACTFLIHHLKGHEPLTPEDLALTQNPIVHEGSRLHEAVEQHMWCVTLDDLKQFRRLVLHAIVTGMIKPTDQDPFDATDTRIGPSVYTVNTQYIKPVTAAAGNPSWALMIHPQGLKCDLFITHGWAEGIFEFLDQVTSSWPYGAKAAYVCFLSNPQNLDIGGMIASPEESPFARALASATQVLAAPNHKLSIYTRAWCVFEAYLAYSWGKAIFTARALPPQCWSRTLRASSWSIMMLGICFCTMMLGNRDWALFSGDLVFLANIVFASLAFLLGISFLYLMTTGRYEWKTTEVAVFACSTFVAAYLATNTFQLSFRRPSNFVPVCLAPLCAWAMEYDRLLGAETAKQTRYLRAGFTGKIRNAMTSNPADLESIRNSIEASGTEAAVDEAVAVLLRMNISTPELCLATARAGELGNASNWSRGLFAISLVFWITQAFNTALWRTEPGFAWIPPVAAAEALVAGIGFQLMPRDRMAFAQRSQAFLLLVAPKWIPGVPFGGKWGDVIVNGVVCPFVILVAFAGPSCTARVPVLGPMIVRLLFGRNPFQYSRRGPADPVRKQSAENGSASLSSATALAEIDDFVSI</sequence>
<evidence type="ECO:0000313" key="3">
    <source>
        <dbReference type="Proteomes" id="UP000604046"/>
    </source>
</evidence>
<name>A0A812JIK1_9DINO</name>
<keyword evidence="1" id="KW-0472">Membrane</keyword>
<comment type="caution">
    <text evidence="2">The sequence shown here is derived from an EMBL/GenBank/DDBJ whole genome shotgun (WGS) entry which is preliminary data.</text>
</comment>
<dbReference type="AlphaFoldDB" id="A0A812JIK1"/>
<protein>
    <submittedName>
        <fullName evidence="2">Uncharacterized protein</fullName>
    </submittedName>
</protein>
<feature type="transmembrane region" description="Helical" evidence="1">
    <location>
        <begin position="341"/>
        <end position="359"/>
    </location>
</feature>
<keyword evidence="1" id="KW-0812">Transmembrane</keyword>
<feature type="transmembrane region" description="Helical" evidence="1">
    <location>
        <begin position="306"/>
        <end position="329"/>
    </location>
</feature>
<keyword evidence="1" id="KW-1133">Transmembrane helix</keyword>
<proteinExistence type="predicted"/>
<accession>A0A812JIK1</accession>
<reference evidence="2" key="1">
    <citation type="submission" date="2021-02" db="EMBL/GenBank/DDBJ databases">
        <authorList>
            <person name="Dougan E. K."/>
            <person name="Rhodes N."/>
            <person name="Thang M."/>
            <person name="Chan C."/>
        </authorList>
    </citation>
    <scope>NUCLEOTIDE SEQUENCE</scope>
</reference>
<dbReference type="Proteomes" id="UP000604046">
    <property type="component" value="Unassembled WGS sequence"/>
</dbReference>
<organism evidence="2 3">
    <name type="scientific">Symbiodinium natans</name>
    <dbReference type="NCBI Taxonomy" id="878477"/>
    <lineage>
        <taxon>Eukaryota</taxon>
        <taxon>Sar</taxon>
        <taxon>Alveolata</taxon>
        <taxon>Dinophyceae</taxon>
        <taxon>Suessiales</taxon>
        <taxon>Symbiodiniaceae</taxon>
        <taxon>Symbiodinium</taxon>
    </lineage>
</organism>